<dbReference type="InterPro" id="IPR018170">
    <property type="entry name" value="Aldo/ket_reductase_CS"/>
</dbReference>
<evidence type="ECO:0000256" key="3">
    <source>
        <dbReference type="ARBA" id="ARBA00023002"/>
    </source>
</evidence>
<dbReference type="PROSITE" id="PS00798">
    <property type="entry name" value="ALDOKETO_REDUCTASE_1"/>
    <property type="match status" value="1"/>
</dbReference>
<keyword evidence="2" id="KW-0521">NADP</keyword>
<protein>
    <submittedName>
        <fullName evidence="8">Oxidoreductase</fullName>
    </submittedName>
</protein>
<sequence length="276" mass="30251">MTAPLRSLNDGNSLPQLGLGTYQLNDGAGVAAMVGALESGYRLLDSAVNYGNEEAVGEALRRSGVDRSDVSVTTKVPGRDHGFDETLASISGSLDRLGLDWVDLHLIHWPNPSVDRYVDAWRAMIKAREHGMVRSIGVSNFTIAHLERLIDETGVVPAVNQVELHPYFPQGDQRAFHAEHGIATESWSPLARRTELLAEPVITEIADGHGRTPTQVVLRWHVQLGSIPIPKSADATRQRENLDVFGFTLAPDEVEAISGLERGRLWDGDPDTHEEM</sequence>
<evidence type="ECO:0000259" key="7">
    <source>
        <dbReference type="Pfam" id="PF00248"/>
    </source>
</evidence>
<evidence type="ECO:0000313" key="9">
    <source>
        <dbReference type="Proteomes" id="UP001144396"/>
    </source>
</evidence>
<dbReference type="PANTHER" id="PTHR43827">
    <property type="entry name" value="2,5-DIKETO-D-GLUCONIC ACID REDUCTASE"/>
    <property type="match status" value="1"/>
</dbReference>
<dbReference type="SUPFAM" id="SSF51430">
    <property type="entry name" value="NAD(P)-linked oxidoreductase"/>
    <property type="match status" value="1"/>
</dbReference>
<name>A0A9W6FNQ7_9MICO</name>
<evidence type="ECO:0000256" key="4">
    <source>
        <dbReference type="PIRSR" id="PIRSR000097-1"/>
    </source>
</evidence>
<feature type="site" description="Lowers pKa of active site Tyr" evidence="6">
    <location>
        <position position="75"/>
    </location>
</feature>
<feature type="active site" description="Proton donor" evidence="4">
    <location>
        <position position="50"/>
    </location>
</feature>
<comment type="caution">
    <text evidence="8">The sequence shown here is derived from an EMBL/GenBank/DDBJ whole genome shotgun (WGS) entry which is preliminary data.</text>
</comment>
<dbReference type="InterPro" id="IPR036812">
    <property type="entry name" value="NAD(P)_OxRdtase_dom_sf"/>
</dbReference>
<dbReference type="FunFam" id="3.20.20.100:FF:000002">
    <property type="entry name" value="2,5-diketo-D-gluconic acid reductase A"/>
    <property type="match status" value="1"/>
</dbReference>
<accession>A0A9W6FNQ7</accession>
<proteinExistence type="inferred from homology"/>
<keyword evidence="9" id="KW-1185">Reference proteome</keyword>
<feature type="binding site" evidence="5">
    <location>
        <position position="108"/>
    </location>
    <ligand>
        <name>substrate</name>
    </ligand>
</feature>
<organism evidence="8 9">
    <name type="scientific">Agromyces rhizosphaerae</name>
    <dbReference type="NCBI Taxonomy" id="88374"/>
    <lineage>
        <taxon>Bacteria</taxon>
        <taxon>Bacillati</taxon>
        <taxon>Actinomycetota</taxon>
        <taxon>Actinomycetes</taxon>
        <taxon>Micrococcales</taxon>
        <taxon>Microbacteriaceae</taxon>
        <taxon>Agromyces</taxon>
    </lineage>
</organism>
<dbReference type="PIRSF" id="PIRSF000097">
    <property type="entry name" value="AKR"/>
    <property type="match status" value="1"/>
</dbReference>
<dbReference type="PRINTS" id="PR00069">
    <property type="entry name" value="ALDKETRDTASE"/>
</dbReference>
<dbReference type="PROSITE" id="PS00062">
    <property type="entry name" value="ALDOKETO_REDUCTASE_2"/>
    <property type="match status" value="1"/>
</dbReference>
<dbReference type="CDD" id="cd19132">
    <property type="entry name" value="AKR_AKR5D1_E1"/>
    <property type="match status" value="1"/>
</dbReference>
<dbReference type="PROSITE" id="PS00063">
    <property type="entry name" value="ALDOKETO_REDUCTASE_3"/>
    <property type="match status" value="1"/>
</dbReference>
<dbReference type="InterPro" id="IPR020471">
    <property type="entry name" value="AKR"/>
</dbReference>
<feature type="domain" description="NADP-dependent oxidoreductase" evidence="7">
    <location>
        <begin position="17"/>
        <end position="260"/>
    </location>
</feature>
<dbReference type="Gene3D" id="3.20.20.100">
    <property type="entry name" value="NADP-dependent oxidoreductase domain"/>
    <property type="match status" value="1"/>
</dbReference>
<dbReference type="EMBL" id="BSDP01000001">
    <property type="protein sequence ID" value="GLI26685.1"/>
    <property type="molecule type" value="Genomic_DNA"/>
</dbReference>
<dbReference type="InterPro" id="IPR023210">
    <property type="entry name" value="NADP_OxRdtase_dom"/>
</dbReference>
<evidence type="ECO:0000256" key="5">
    <source>
        <dbReference type="PIRSR" id="PIRSR000097-2"/>
    </source>
</evidence>
<dbReference type="PANTHER" id="PTHR43827:SF3">
    <property type="entry name" value="NADP-DEPENDENT OXIDOREDUCTASE DOMAIN-CONTAINING PROTEIN"/>
    <property type="match status" value="1"/>
</dbReference>
<dbReference type="RefSeq" id="WP_281882702.1">
    <property type="nucleotide sequence ID" value="NZ_BSDP01000001.1"/>
</dbReference>
<dbReference type="Pfam" id="PF00248">
    <property type="entry name" value="Aldo_ket_red"/>
    <property type="match status" value="1"/>
</dbReference>
<comment type="similarity">
    <text evidence="1">Belongs to the aldo/keto reductase family.</text>
</comment>
<dbReference type="AlphaFoldDB" id="A0A9W6FNQ7"/>
<evidence type="ECO:0000256" key="2">
    <source>
        <dbReference type="ARBA" id="ARBA00022857"/>
    </source>
</evidence>
<evidence type="ECO:0000256" key="1">
    <source>
        <dbReference type="ARBA" id="ARBA00007905"/>
    </source>
</evidence>
<dbReference type="GO" id="GO:0016616">
    <property type="term" value="F:oxidoreductase activity, acting on the CH-OH group of donors, NAD or NADP as acceptor"/>
    <property type="evidence" value="ECO:0007669"/>
    <property type="project" value="UniProtKB-ARBA"/>
</dbReference>
<keyword evidence="3" id="KW-0560">Oxidoreductase</keyword>
<evidence type="ECO:0000313" key="8">
    <source>
        <dbReference type="EMBL" id="GLI26685.1"/>
    </source>
</evidence>
<dbReference type="Proteomes" id="UP001144396">
    <property type="component" value="Unassembled WGS sequence"/>
</dbReference>
<evidence type="ECO:0000256" key="6">
    <source>
        <dbReference type="PIRSR" id="PIRSR000097-3"/>
    </source>
</evidence>
<gene>
    <name evidence="8" type="ORF">ARHIZOSPH14_09270</name>
</gene>
<reference evidence="8" key="1">
    <citation type="submission" date="2022-12" db="EMBL/GenBank/DDBJ databases">
        <title>Reference genome sequencing for broad-spectrum identification of bacterial and archaeal isolates by mass spectrometry.</title>
        <authorList>
            <person name="Sekiguchi Y."/>
            <person name="Tourlousse D.M."/>
        </authorList>
    </citation>
    <scope>NUCLEOTIDE SEQUENCE</scope>
    <source>
        <strain evidence="8">14</strain>
    </source>
</reference>